<accession>A0A517Z0W9</accession>
<dbReference type="AlphaFoldDB" id="A0A517Z0W9"/>
<gene>
    <name evidence="1" type="ORF">Mal4_04100</name>
</gene>
<dbReference type="RefSeq" id="WP_145366829.1">
    <property type="nucleotide sequence ID" value="NZ_CP036275.1"/>
</dbReference>
<organism evidence="1 2">
    <name type="scientific">Maioricimonas rarisocia</name>
    <dbReference type="NCBI Taxonomy" id="2528026"/>
    <lineage>
        <taxon>Bacteria</taxon>
        <taxon>Pseudomonadati</taxon>
        <taxon>Planctomycetota</taxon>
        <taxon>Planctomycetia</taxon>
        <taxon>Planctomycetales</taxon>
        <taxon>Planctomycetaceae</taxon>
        <taxon>Maioricimonas</taxon>
    </lineage>
</organism>
<dbReference type="Proteomes" id="UP000320496">
    <property type="component" value="Chromosome"/>
</dbReference>
<dbReference type="KEGG" id="mri:Mal4_04100"/>
<reference evidence="1 2" key="1">
    <citation type="submission" date="2019-02" db="EMBL/GenBank/DDBJ databases">
        <title>Deep-cultivation of Planctomycetes and their phenomic and genomic characterization uncovers novel biology.</title>
        <authorList>
            <person name="Wiegand S."/>
            <person name="Jogler M."/>
            <person name="Boedeker C."/>
            <person name="Pinto D."/>
            <person name="Vollmers J."/>
            <person name="Rivas-Marin E."/>
            <person name="Kohn T."/>
            <person name="Peeters S.H."/>
            <person name="Heuer A."/>
            <person name="Rast P."/>
            <person name="Oberbeckmann S."/>
            <person name="Bunk B."/>
            <person name="Jeske O."/>
            <person name="Meyerdierks A."/>
            <person name="Storesund J.E."/>
            <person name="Kallscheuer N."/>
            <person name="Luecker S."/>
            <person name="Lage O.M."/>
            <person name="Pohl T."/>
            <person name="Merkel B.J."/>
            <person name="Hornburger P."/>
            <person name="Mueller R.-W."/>
            <person name="Bruemmer F."/>
            <person name="Labrenz M."/>
            <person name="Spormann A.M."/>
            <person name="Op den Camp H."/>
            <person name="Overmann J."/>
            <person name="Amann R."/>
            <person name="Jetten M.S.M."/>
            <person name="Mascher T."/>
            <person name="Medema M.H."/>
            <person name="Devos D.P."/>
            <person name="Kaster A.-K."/>
            <person name="Ovreas L."/>
            <person name="Rohde M."/>
            <person name="Galperin M.Y."/>
            <person name="Jogler C."/>
        </authorList>
    </citation>
    <scope>NUCLEOTIDE SEQUENCE [LARGE SCALE GENOMIC DNA]</scope>
    <source>
        <strain evidence="1 2">Mal4</strain>
    </source>
</reference>
<dbReference type="EMBL" id="CP036275">
    <property type="protein sequence ID" value="QDU36127.1"/>
    <property type="molecule type" value="Genomic_DNA"/>
</dbReference>
<keyword evidence="2" id="KW-1185">Reference proteome</keyword>
<dbReference type="OrthoDB" id="9836420at2"/>
<name>A0A517Z0W9_9PLAN</name>
<protein>
    <submittedName>
        <fullName evidence="1">Uncharacterized protein</fullName>
    </submittedName>
</protein>
<sequence>MRDRRLSILLIFLAAWIGWFVLQTILDQSRVASLPRTVEISGPYSAKEGIVEASRIAALWDPDCQLQCISMTFGGDTNTSDPGMGKDGLPIPPSGWMYRFYSPKRGWFLDLVLWPDGRCEPSSFNGINYPDTQPLPQVFIDSTQAIAIAEELYGQAYREQGEVFRVPTRLTTWPSSVPGPEDPLRGRATWQIHYLSTREQDRVDLFLTLDAVTGEELCAVENVNTHITVLSDNFGHRGR</sequence>
<evidence type="ECO:0000313" key="2">
    <source>
        <dbReference type="Proteomes" id="UP000320496"/>
    </source>
</evidence>
<evidence type="ECO:0000313" key="1">
    <source>
        <dbReference type="EMBL" id="QDU36127.1"/>
    </source>
</evidence>
<proteinExistence type="predicted"/>